<gene>
    <name evidence="1" type="ORF">Hamer_G027345</name>
</gene>
<evidence type="ECO:0000313" key="1">
    <source>
        <dbReference type="EMBL" id="KAG7170561.1"/>
    </source>
</evidence>
<sequence length="82" mass="9215">MATPAIRLSVITKVRKCRFISCASTPQERMFVLEMVQCVVVMWMNFRPGTARRGGREPASSETVEAISGCVMEVNVYKMLLD</sequence>
<evidence type="ECO:0000313" key="2">
    <source>
        <dbReference type="Proteomes" id="UP000747542"/>
    </source>
</evidence>
<keyword evidence="2" id="KW-1185">Reference proteome</keyword>
<accession>A0A8J5KDR7</accession>
<dbReference type="EMBL" id="JAHLQT010013885">
    <property type="protein sequence ID" value="KAG7170561.1"/>
    <property type="molecule type" value="Genomic_DNA"/>
</dbReference>
<dbReference type="AlphaFoldDB" id="A0A8J5KDR7"/>
<dbReference type="Proteomes" id="UP000747542">
    <property type="component" value="Unassembled WGS sequence"/>
</dbReference>
<organism evidence="1 2">
    <name type="scientific">Homarus americanus</name>
    <name type="common">American lobster</name>
    <dbReference type="NCBI Taxonomy" id="6706"/>
    <lineage>
        <taxon>Eukaryota</taxon>
        <taxon>Metazoa</taxon>
        <taxon>Ecdysozoa</taxon>
        <taxon>Arthropoda</taxon>
        <taxon>Crustacea</taxon>
        <taxon>Multicrustacea</taxon>
        <taxon>Malacostraca</taxon>
        <taxon>Eumalacostraca</taxon>
        <taxon>Eucarida</taxon>
        <taxon>Decapoda</taxon>
        <taxon>Pleocyemata</taxon>
        <taxon>Astacidea</taxon>
        <taxon>Nephropoidea</taxon>
        <taxon>Nephropidae</taxon>
        <taxon>Homarus</taxon>
    </lineage>
</organism>
<proteinExistence type="predicted"/>
<name>A0A8J5KDR7_HOMAM</name>
<reference evidence="1" key="1">
    <citation type="journal article" date="2021" name="Sci. Adv.">
        <title>The American lobster genome reveals insights on longevity, neural, and immune adaptations.</title>
        <authorList>
            <person name="Polinski J.M."/>
            <person name="Zimin A.V."/>
            <person name="Clark K.F."/>
            <person name="Kohn A.B."/>
            <person name="Sadowski N."/>
            <person name="Timp W."/>
            <person name="Ptitsyn A."/>
            <person name="Khanna P."/>
            <person name="Romanova D.Y."/>
            <person name="Williams P."/>
            <person name="Greenwood S.J."/>
            <person name="Moroz L.L."/>
            <person name="Walt D.R."/>
            <person name="Bodnar A.G."/>
        </authorList>
    </citation>
    <scope>NUCLEOTIDE SEQUENCE</scope>
    <source>
        <strain evidence="1">GMGI-L3</strain>
    </source>
</reference>
<protein>
    <submittedName>
        <fullName evidence="1">Uncharacterized protein</fullName>
    </submittedName>
</protein>
<comment type="caution">
    <text evidence="1">The sequence shown here is derived from an EMBL/GenBank/DDBJ whole genome shotgun (WGS) entry which is preliminary data.</text>
</comment>